<evidence type="ECO:0000256" key="15">
    <source>
        <dbReference type="RuleBase" id="RU363016"/>
    </source>
</evidence>
<feature type="domain" description="Helicase ATP-binding" evidence="16">
    <location>
        <begin position="278"/>
        <end position="439"/>
    </location>
</feature>
<dbReference type="GO" id="GO:0006310">
    <property type="term" value="P:DNA recombination"/>
    <property type="evidence" value="ECO:0007669"/>
    <property type="project" value="UniProtKB-UniRule"/>
</dbReference>
<keyword evidence="9 15" id="KW-0233">DNA recombination</keyword>
<name>D9SLB3_CLOC7</name>
<dbReference type="InterPro" id="IPR001650">
    <property type="entry name" value="Helicase_C-like"/>
</dbReference>
<dbReference type="NCBIfam" id="TIGR00643">
    <property type="entry name" value="recG"/>
    <property type="match status" value="1"/>
</dbReference>
<reference evidence="18 19" key="1">
    <citation type="submission" date="2010-08" db="EMBL/GenBank/DDBJ databases">
        <title>Complete sequence of Clostridium cellulovorans 743B.</title>
        <authorList>
            <consortium name="US DOE Joint Genome Institute"/>
            <person name="Lucas S."/>
            <person name="Copeland A."/>
            <person name="Lapidus A."/>
            <person name="Cheng J.-F."/>
            <person name="Bruce D."/>
            <person name="Goodwin L."/>
            <person name="Pitluck S."/>
            <person name="Chertkov O."/>
            <person name="Detter J.C."/>
            <person name="Han C."/>
            <person name="Tapia R."/>
            <person name="Land M."/>
            <person name="Hauser L."/>
            <person name="Chang Y.-J."/>
            <person name="Jeffries C."/>
            <person name="Kyrpides N."/>
            <person name="Ivanova N."/>
            <person name="Mikhailova N."/>
            <person name="Hemme C.L."/>
            <person name="Woyke T."/>
        </authorList>
    </citation>
    <scope>NUCLEOTIDE SEQUENCE [LARGE SCALE GENOMIC DNA]</scope>
    <source>
        <strain evidence="19">ATCC 35296 / DSM 3052 / OCM 3 / 743B</strain>
    </source>
</reference>
<dbReference type="InterPro" id="IPR012340">
    <property type="entry name" value="NA-bd_OB-fold"/>
</dbReference>
<evidence type="ECO:0000259" key="17">
    <source>
        <dbReference type="PROSITE" id="PS51194"/>
    </source>
</evidence>
<dbReference type="InterPro" id="IPR045562">
    <property type="entry name" value="RecG_dom3_C"/>
</dbReference>
<comment type="similarity">
    <text evidence="1 15">Belongs to the helicase family. RecG subfamily.</text>
</comment>
<dbReference type="KEGG" id="ccb:Clocel_1885"/>
<evidence type="ECO:0000259" key="16">
    <source>
        <dbReference type="PROSITE" id="PS51192"/>
    </source>
</evidence>
<dbReference type="PROSITE" id="PS51194">
    <property type="entry name" value="HELICASE_CTER"/>
    <property type="match status" value="1"/>
</dbReference>
<dbReference type="CDD" id="cd18811">
    <property type="entry name" value="SF2_C_RecG"/>
    <property type="match status" value="1"/>
</dbReference>
<dbReference type="PANTHER" id="PTHR47964:SF1">
    <property type="entry name" value="ATP-DEPENDENT DNA HELICASE HOMOLOG RECG, CHLOROPLASTIC"/>
    <property type="match status" value="1"/>
</dbReference>
<comment type="function">
    <text evidence="15">Plays a critical role in recombination and DNA repair. Helps process Holliday junction intermediates to mature products by catalyzing branch migration. Has replication fork regression activity, unwinds stalled or blocked replication forks to make a HJ that can be resolved. Has a DNA unwinding activity characteristic of a DNA helicase with 3'-5' polarity.</text>
</comment>
<dbReference type="GO" id="GO:0043138">
    <property type="term" value="F:3'-5' DNA helicase activity"/>
    <property type="evidence" value="ECO:0007669"/>
    <property type="project" value="UniProtKB-EC"/>
</dbReference>
<protein>
    <recommendedName>
        <fullName evidence="2 15">ATP-dependent DNA helicase RecG</fullName>
        <ecNumber evidence="13 15">5.6.2.4</ecNumber>
    </recommendedName>
</protein>
<evidence type="ECO:0000256" key="8">
    <source>
        <dbReference type="ARBA" id="ARBA00023125"/>
    </source>
</evidence>
<dbReference type="NCBIfam" id="NF008165">
    <property type="entry name" value="PRK10917.1-3"/>
    <property type="match status" value="1"/>
</dbReference>
<gene>
    <name evidence="18" type="ordered locus">Clocel_1885</name>
</gene>
<dbReference type="InterPro" id="IPR011545">
    <property type="entry name" value="DEAD/DEAH_box_helicase_dom"/>
</dbReference>
<dbReference type="InterPro" id="IPR047112">
    <property type="entry name" value="RecG/Mfd"/>
</dbReference>
<dbReference type="GO" id="GO:0016887">
    <property type="term" value="F:ATP hydrolysis activity"/>
    <property type="evidence" value="ECO:0007669"/>
    <property type="project" value="RHEA"/>
</dbReference>
<organism evidence="18 19">
    <name type="scientific">Clostridium cellulovorans (strain ATCC 35296 / DSM 3052 / OCM 3 / 743B)</name>
    <dbReference type="NCBI Taxonomy" id="573061"/>
    <lineage>
        <taxon>Bacteria</taxon>
        <taxon>Bacillati</taxon>
        <taxon>Bacillota</taxon>
        <taxon>Clostridia</taxon>
        <taxon>Eubacteriales</taxon>
        <taxon>Clostridiaceae</taxon>
        <taxon>Clostridium</taxon>
    </lineage>
</organism>
<dbReference type="SMART" id="SM00487">
    <property type="entry name" value="DEXDc"/>
    <property type="match status" value="1"/>
</dbReference>
<keyword evidence="10 15" id="KW-0234">DNA repair</keyword>
<keyword evidence="19" id="KW-1185">Reference proteome</keyword>
<keyword evidence="8" id="KW-0238">DNA-binding</keyword>
<evidence type="ECO:0000256" key="13">
    <source>
        <dbReference type="ARBA" id="ARBA00034808"/>
    </source>
</evidence>
<dbReference type="InterPro" id="IPR033454">
    <property type="entry name" value="RecG_wedge"/>
</dbReference>
<dbReference type="SMART" id="SM00490">
    <property type="entry name" value="HELICc"/>
    <property type="match status" value="1"/>
</dbReference>
<evidence type="ECO:0000256" key="1">
    <source>
        <dbReference type="ARBA" id="ARBA00007504"/>
    </source>
</evidence>
<keyword evidence="5 15" id="KW-0378">Hydrolase</keyword>
<evidence type="ECO:0000256" key="10">
    <source>
        <dbReference type="ARBA" id="ARBA00023204"/>
    </source>
</evidence>
<dbReference type="InterPro" id="IPR027417">
    <property type="entry name" value="P-loop_NTPase"/>
</dbReference>
<dbReference type="SUPFAM" id="SSF52540">
    <property type="entry name" value="P-loop containing nucleoside triphosphate hydrolases"/>
    <property type="match status" value="2"/>
</dbReference>
<keyword evidence="6 15" id="KW-0347">Helicase</keyword>
<dbReference type="Gene3D" id="2.40.50.140">
    <property type="entry name" value="Nucleic acid-binding proteins"/>
    <property type="match status" value="1"/>
</dbReference>
<evidence type="ECO:0000256" key="9">
    <source>
        <dbReference type="ARBA" id="ARBA00023172"/>
    </source>
</evidence>
<dbReference type="Pfam" id="PF17191">
    <property type="entry name" value="RecG_wedge"/>
    <property type="match status" value="1"/>
</dbReference>
<dbReference type="SUPFAM" id="SSF50249">
    <property type="entry name" value="Nucleic acid-binding proteins"/>
    <property type="match status" value="1"/>
</dbReference>
<keyword evidence="4 15" id="KW-0227">DNA damage</keyword>
<evidence type="ECO:0000256" key="11">
    <source>
        <dbReference type="ARBA" id="ARBA00023235"/>
    </source>
</evidence>
<keyword evidence="3 15" id="KW-0547">Nucleotide-binding</keyword>
<dbReference type="GO" id="GO:0006281">
    <property type="term" value="P:DNA repair"/>
    <property type="evidence" value="ECO:0007669"/>
    <property type="project" value="UniProtKB-UniRule"/>
</dbReference>
<comment type="catalytic activity">
    <reaction evidence="14 15">
        <text>ATP + H2O = ADP + phosphate + H(+)</text>
        <dbReference type="Rhea" id="RHEA:13065"/>
        <dbReference type="ChEBI" id="CHEBI:15377"/>
        <dbReference type="ChEBI" id="CHEBI:15378"/>
        <dbReference type="ChEBI" id="CHEBI:30616"/>
        <dbReference type="ChEBI" id="CHEBI:43474"/>
        <dbReference type="ChEBI" id="CHEBI:456216"/>
        <dbReference type="EC" id="5.6.2.4"/>
    </reaction>
</comment>
<evidence type="ECO:0000256" key="7">
    <source>
        <dbReference type="ARBA" id="ARBA00022840"/>
    </source>
</evidence>
<proteinExistence type="inferred from homology"/>
<dbReference type="PANTHER" id="PTHR47964">
    <property type="entry name" value="ATP-DEPENDENT DNA HELICASE HOMOLOG RECG, CHLOROPLASTIC"/>
    <property type="match status" value="1"/>
</dbReference>
<dbReference type="CDD" id="cd17992">
    <property type="entry name" value="DEXHc_RecG"/>
    <property type="match status" value="1"/>
</dbReference>
<dbReference type="Gene3D" id="3.40.50.300">
    <property type="entry name" value="P-loop containing nucleotide triphosphate hydrolases"/>
    <property type="match status" value="2"/>
</dbReference>
<dbReference type="GO" id="GO:0005524">
    <property type="term" value="F:ATP binding"/>
    <property type="evidence" value="ECO:0007669"/>
    <property type="project" value="UniProtKB-KW"/>
</dbReference>
<dbReference type="EMBL" id="CP002160">
    <property type="protein sequence ID" value="ADL51629.1"/>
    <property type="molecule type" value="Genomic_DNA"/>
</dbReference>
<evidence type="ECO:0000313" key="18">
    <source>
        <dbReference type="EMBL" id="ADL51629.1"/>
    </source>
</evidence>
<keyword evidence="11" id="KW-0413">Isomerase</keyword>
<dbReference type="AlphaFoldDB" id="D9SLB3"/>
<dbReference type="Pfam" id="PF00270">
    <property type="entry name" value="DEAD"/>
    <property type="match status" value="1"/>
</dbReference>
<dbReference type="NCBIfam" id="NF008168">
    <property type="entry name" value="PRK10917.2-2"/>
    <property type="match status" value="1"/>
</dbReference>
<evidence type="ECO:0000256" key="14">
    <source>
        <dbReference type="ARBA" id="ARBA00048988"/>
    </source>
</evidence>
<evidence type="ECO:0000256" key="2">
    <source>
        <dbReference type="ARBA" id="ARBA00017846"/>
    </source>
</evidence>
<evidence type="ECO:0000313" key="19">
    <source>
        <dbReference type="Proteomes" id="UP000002730"/>
    </source>
</evidence>
<evidence type="ECO:0000256" key="3">
    <source>
        <dbReference type="ARBA" id="ARBA00022741"/>
    </source>
</evidence>
<dbReference type="Proteomes" id="UP000002730">
    <property type="component" value="Chromosome"/>
</dbReference>
<evidence type="ECO:0000256" key="6">
    <source>
        <dbReference type="ARBA" id="ARBA00022806"/>
    </source>
</evidence>
<feature type="domain" description="Helicase C-terminal" evidence="17">
    <location>
        <begin position="472"/>
        <end position="618"/>
    </location>
</feature>
<sequence length="687" mass="79001">MYWGDKLDIYSDIKNLKGVGPKALQLLNKSGIYNLLDLLLYFPREYENITSSEDITNINGKEKLKIKCKVLRIFPDKRTKTGKTITTIAFSDGENTFYGKWFNQPYVKKKYFIDKEYTLIGEVKKVGKDYEISNPKDFKEKEDKEKSDKNIIPKYPLKAGLTNNFFIKLITSILEAMFIRENLPEWIIEKYKLCSLDYAIRNIHYPKEENALRAAERRLKFQELFTYSLKILMLKEYVKSNKEGIAFKIAPELVDLKNSLPFQLTDAQSKAVREILSDMKKPTPMNRLLQGDVGSGKTIVALIALFNAAKNQYQGVLMAPTEILANQHYHEFIRIMAPFNIKIELLTGSTTKKQKERIKEEIKGGKIDILIGTHALIEDDVQFENLGIIVTDEQHRFGVMQRNKLFNKGKNIDVLVMTATPIPRTLALYLYGDLEVSIIDQLPPGREKIETKHGTKKQRDNIYEFSKKSIKEGRQVYVVCPLVEDNEVLDLKSVEALFIELKESYFKDYNVGFIHGKMSPKDKDKVMNEFKNKETQILVATTVIEVGINVPNANIMIIENAERFGLAQLHQLRGRVGRGQYKSYCFLIADTKSKVTEKRMKIMEQSNDGFFIAEEDLKIRGTGEVFGLRQSGENGLLLSDVIEDINILKCANKEAKELVASEKLEDIQMKEEVMKSLEKHSKYICFN</sequence>
<accession>D9SLB3</accession>
<dbReference type="Pfam" id="PF00271">
    <property type="entry name" value="Helicase_C"/>
    <property type="match status" value="1"/>
</dbReference>
<dbReference type="Pfam" id="PF19833">
    <property type="entry name" value="RecG_dom3_C"/>
    <property type="match status" value="1"/>
</dbReference>
<dbReference type="InterPro" id="IPR004609">
    <property type="entry name" value="ATP-dep_DNA_helicase_RecG"/>
</dbReference>
<dbReference type="eggNOG" id="COG1200">
    <property type="taxonomic scope" value="Bacteria"/>
</dbReference>
<dbReference type="STRING" id="573061.Clocel_1885"/>
<evidence type="ECO:0000256" key="5">
    <source>
        <dbReference type="ARBA" id="ARBA00022801"/>
    </source>
</evidence>
<dbReference type="EC" id="5.6.2.4" evidence="13 15"/>
<evidence type="ECO:0000256" key="4">
    <source>
        <dbReference type="ARBA" id="ARBA00022763"/>
    </source>
</evidence>
<dbReference type="HOGENOM" id="CLU_005122_7_1_9"/>
<dbReference type="GO" id="GO:0003677">
    <property type="term" value="F:DNA binding"/>
    <property type="evidence" value="ECO:0007669"/>
    <property type="project" value="UniProtKB-KW"/>
</dbReference>
<dbReference type="PROSITE" id="PS51192">
    <property type="entry name" value="HELICASE_ATP_BIND_1"/>
    <property type="match status" value="1"/>
</dbReference>
<comment type="catalytic activity">
    <reaction evidence="12 15">
        <text>Couples ATP hydrolysis with the unwinding of duplex DNA by translocating in the 3'-5' direction.</text>
        <dbReference type="EC" id="5.6.2.4"/>
    </reaction>
</comment>
<evidence type="ECO:0000256" key="12">
    <source>
        <dbReference type="ARBA" id="ARBA00034617"/>
    </source>
</evidence>
<dbReference type="InterPro" id="IPR014001">
    <property type="entry name" value="Helicase_ATP-bd"/>
</dbReference>
<keyword evidence="7 15" id="KW-0067">ATP-binding</keyword>